<evidence type="ECO:0000313" key="2">
    <source>
        <dbReference type="EMBL" id="KAF9030155.1"/>
    </source>
</evidence>
<dbReference type="OrthoDB" id="3068303at2759"/>
<accession>A0A9P5TVK5</accession>
<proteinExistence type="predicted"/>
<dbReference type="EMBL" id="JADNRY010000676">
    <property type="protein sequence ID" value="KAF9030155.1"/>
    <property type="molecule type" value="Genomic_DNA"/>
</dbReference>
<dbReference type="AlphaFoldDB" id="A0A9P5TVK5"/>
<evidence type="ECO:0000313" key="3">
    <source>
        <dbReference type="Proteomes" id="UP000772434"/>
    </source>
</evidence>
<gene>
    <name evidence="2" type="ORF">BDP27DRAFT_1436344</name>
</gene>
<name>A0A9P5TVK5_9AGAR</name>
<dbReference type="Proteomes" id="UP000772434">
    <property type="component" value="Unassembled WGS sequence"/>
</dbReference>
<comment type="caution">
    <text evidence="2">The sequence shown here is derived from an EMBL/GenBank/DDBJ whole genome shotgun (WGS) entry which is preliminary data.</text>
</comment>
<reference evidence="2" key="1">
    <citation type="submission" date="2020-11" db="EMBL/GenBank/DDBJ databases">
        <authorList>
            <consortium name="DOE Joint Genome Institute"/>
            <person name="Ahrendt S."/>
            <person name="Riley R."/>
            <person name="Andreopoulos W."/>
            <person name="Labutti K."/>
            <person name="Pangilinan J."/>
            <person name="Ruiz-Duenas F.J."/>
            <person name="Barrasa J.M."/>
            <person name="Sanchez-Garcia M."/>
            <person name="Camarero S."/>
            <person name="Miyauchi S."/>
            <person name="Serrano A."/>
            <person name="Linde D."/>
            <person name="Babiker R."/>
            <person name="Drula E."/>
            <person name="Ayuso-Fernandez I."/>
            <person name="Pacheco R."/>
            <person name="Padilla G."/>
            <person name="Ferreira P."/>
            <person name="Barriuso J."/>
            <person name="Kellner H."/>
            <person name="Castanera R."/>
            <person name="Alfaro M."/>
            <person name="Ramirez L."/>
            <person name="Pisabarro A.G."/>
            <person name="Kuo A."/>
            <person name="Tritt A."/>
            <person name="Lipzen A."/>
            <person name="He G."/>
            <person name="Yan M."/>
            <person name="Ng V."/>
            <person name="Cullen D."/>
            <person name="Martin F."/>
            <person name="Rosso M.-N."/>
            <person name="Henrissat B."/>
            <person name="Hibbett D."/>
            <person name="Martinez A.T."/>
            <person name="Grigoriev I.V."/>
        </authorList>
    </citation>
    <scope>NUCLEOTIDE SEQUENCE</scope>
    <source>
        <strain evidence="2">AH 40177</strain>
    </source>
</reference>
<sequence length="125" mass="13453">MDSSSVSVLATPLTWANVEHPYVPLADTSSRPWIIKEGDIMGHLVDPTSLNSPSTPEDTKRSAASIDIIQTQIRGTLQAQDMVDSPSYQEPPSPCPKEEEEGPSGPKMTACIRKSSFCLGDPKVA</sequence>
<feature type="region of interest" description="Disordered" evidence="1">
    <location>
        <begin position="77"/>
        <end position="108"/>
    </location>
</feature>
<keyword evidence="3" id="KW-1185">Reference proteome</keyword>
<organism evidence="2 3">
    <name type="scientific">Rhodocollybia butyracea</name>
    <dbReference type="NCBI Taxonomy" id="206335"/>
    <lineage>
        <taxon>Eukaryota</taxon>
        <taxon>Fungi</taxon>
        <taxon>Dikarya</taxon>
        <taxon>Basidiomycota</taxon>
        <taxon>Agaricomycotina</taxon>
        <taxon>Agaricomycetes</taxon>
        <taxon>Agaricomycetidae</taxon>
        <taxon>Agaricales</taxon>
        <taxon>Marasmiineae</taxon>
        <taxon>Omphalotaceae</taxon>
        <taxon>Rhodocollybia</taxon>
    </lineage>
</organism>
<evidence type="ECO:0000256" key="1">
    <source>
        <dbReference type="SAM" id="MobiDB-lite"/>
    </source>
</evidence>
<protein>
    <submittedName>
        <fullName evidence="2">Uncharacterized protein</fullName>
    </submittedName>
</protein>